<dbReference type="GeneID" id="63822144"/>
<reference evidence="3 4" key="1">
    <citation type="journal article" date="2016" name="Mol. Biol. Evol.">
        <title>Comparative Genomics of Early-Diverging Mushroom-Forming Fungi Provides Insights into the Origins of Lignocellulose Decay Capabilities.</title>
        <authorList>
            <person name="Nagy L.G."/>
            <person name="Riley R."/>
            <person name="Tritt A."/>
            <person name="Adam C."/>
            <person name="Daum C."/>
            <person name="Floudas D."/>
            <person name="Sun H."/>
            <person name="Yadav J.S."/>
            <person name="Pangilinan J."/>
            <person name="Larsson K.H."/>
            <person name="Matsuura K."/>
            <person name="Barry K."/>
            <person name="Labutti K."/>
            <person name="Kuo R."/>
            <person name="Ohm R.A."/>
            <person name="Bhattacharya S.S."/>
            <person name="Shirouzu T."/>
            <person name="Yoshinaga Y."/>
            <person name="Martin F.M."/>
            <person name="Grigoriev I.V."/>
            <person name="Hibbett D.S."/>
        </authorList>
    </citation>
    <scope>NUCLEOTIDE SEQUENCE [LARGE SCALE GENOMIC DNA]</scope>
    <source>
        <strain evidence="3 4">93-53</strain>
    </source>
</reference>
<dbReference type="PANTHER" id="PTHR12458">
    <property type="entry name" value="ORF PROTEIN"/>
    <property type="match status" value="1"/>
</dbReference>
<evidence type="ECO:0000313" key="3">
    <source>
        <dbReference type="EMBL" id="KZT01200.1"/>
    </source>
</evidence>
<dbReference type="InParanoid" id="A0A165BK01"/>
<evidence type="ECO:0000259" key="2">
    <source>
        <dbReference type="Pfam" id="PF05018"/>
    </source>
</evidence>
<feature type="region of interest" description="Disordered" evidence="1">
    <location>
        <begin position="205"/>
        <end position="234"/>
    </location>
</feature>
<protein>
    <recommendedName>
        <fullName evidence="2">CFA20 domain-containing protein</fullName>
    </recommendedName>
</protein>
<dbReference type="OrthoDB" id="7486196at2759"/>
<dbReference type="InterPro" id="IPR007714">
    <property type="entry name" value="CFA20_dom"/>
</dbReference>
<accession>A0A165BK01</accession>
<dbReference type="RefSeq" id="XP_040758940.1">
    <property type="nucleotide sequence ID" value="XM_040905114.1"/>
</dbReference>
<sequence>MFSAAVQPSIVSLFSSTGSSPLDLFSTHTDVSLPSDSFICLMKDSTSQPAPPPPASLISLAHGTDEDKTVAPDYALDQTVLHIQSPTLKTTYIRCPPAGWTGTGRAAHGRNGDLGMQHPWIHLQVRTLGREWSFEVGIVDQSGREGIVRCSTFQKDPHLKLSSPPLLHLPLAFPPPSSHPLTSWSTISLNLPSLLPHFSSASLTNARDENERNTDSHLSHTRDDPASNRSRVPVPSGTYSHVSYVKVYATCRLRRVWFSEGGPRQQVPWEFELYAVD</sequence>
<evidence type="ECO:0000256" key="1">
    <source>
        <dbReference type="SAM" id="MobiDB-lite"/>
    </source>
</evidence>
<organism evidence="3 4">
    <name type="scientific">Laetiporus sulphureus 93-53</name>
    <dbReference type="NCBI Taxonomy" id="1314785"/>
    <lineage>
        <taxon>Eukaryota</taxon>
        <taxon>Fungi</taxon>
        <taxon>Dikarya</taxon>
        <taxon>Basidiomycota</taxon>
        <taxon>Agaricomycotina</taxon>
        <taxon>Agaricomycetes</taxon>
        <taxon>Polyporales</taxon>
        <taxon>Laetiporus</taxon>
    </lineage>
</organism>
<feature type="compositionally biased region" description="Basic and acidic residues" evidence="1">
    <location>
        <begin position="206"/>
        <end position="226"/>
    </location>
</feature>
<dbReference type="EMBL" id="KV427668">
    <property type="protein sequence ID" value="KZT01200.1"/>
    <property type="molecule type" value="Genomic_DNA"/>
</dbReference>
<proteinExistence type="predicted"/>
<name>A0A165BK01_9APHY</name>
<gene>
    <name evidence="3" type="ORF">LAESUDRAFT_664350</name>
</gene>
<evidence type="ECO:0000313" key="4">
    <source>
        <dbReference type="Proteomes" id="UP000076871"/>
    </source>
</evidence>
<dbReference type="InterPro" id="IPR040441">
    <property type="entry name" value="CFA20/CFAP20DC"/>
</dbReference>
<dbReference type="Proteomes" id="UP000076871">
    <property type="component" value="Unassembled WGS sequence"/>
</dbReference>
<dbReference type="Pfam" id="PF05018">
    <property type="entry name" value="CFA20_dom"/>
    <property type="match status" value="1"/>
</dbReference>
<feature type="domain" description="CFA20" evidence="2">
    <location>
        <begin position="73"/>
        <end position="195"/>
    </location>
</feature>
<dbReference type="AlphaFoldDB" id="A0A165BK01"/>
<keyword evidence="4" id="KW-1185">Reference proteome</keyword>
<dbReference type="STRING" id="1314785.A0A165BK01"/>